<reference evidence="6 7" key="1">
    <citation type="submission" date="2023-06" db="EMBL/GenBank/DDBJ databases">
        <title>Microbacterium sp. nov., isolated from a waste landfill.</title>
        <authorList>
            <person name="Wen W."/>
        </authorList>
    </citation>
    <scope>NUCLEOTIDE SEQUENCE [LARGE SCALE GENOMIC DNA]</scope>
    <source>
        <strain evidence="6 7">ASV49</strain>
    </source>
</reference>
<comment type="caution">
    <text evidence="6">The sequence shown here is derived from an EMBL/GenBank/DDBJ whole genome shotgun (WGS) entry which is preliminary data.</text>
</comment>
<proteinExistence type="inferred from homology"/>
<evidence type="ECO:0000313" key="6">
    <source>
        <dbReference type="EMBL" id="MDL9979036.1"/>
    </source>
</evidence>
<gene>
    <name evidence="6" type="ORF">QSV35_06810</name>
</gene>
<name>A0ABT7MX76_9MICO</name>
<protein>
    <submittedName>
        <fullName evidence="6">Sigma-70 region 4 domain-containing protein</fullName>
    </submittedName>
</protein>
<dbReference type="Proteomes" id="UP001235064">
    <property type="component" value="Unassembled WGS sequence"/>
</dbReference>
<keyword evidence="4" id="KW-0804">Transcription</keyword>
<sequence>MANELAGIDKVANLLAVLVVKDMNKSTAAAVLATAGFSNKEIAGLLGTSEGSVRSFISMAKRKAEKPDKSDKSNDG</sequence>
<dbReference type="EMBL" id="JASXSZ010000002">
    <property type="protein sequence ID" value="MDL9979036.1"/>
    <property type="molecule type" value="Genomic_DNA"/>
</dbReference>
<keyword evidence="7" id="KW-1185">Reference proteome</keyword>
<evidence type="ECO:0000313" key="7">
    <source>
        <dbReference type="Proteomes" id="UP001235064"/>
    </source>
</evidence>
<feature type="domain" description="RNA polymerase sigma factor 70 region 4 type 2" evidence="5">
    <location>
        <begin position="35"/>
        <end position="63"/>
    </location>
</feature>
<evidence type="ECO:0000256" key="4">
    <source>
        <dbReference type="ARBA" id="ARBA00023163"/>
    </source>
</evidence>
<dbReference type="InterPro" id="IPR036388">
    <property type="entry name" value="WH-like_DNA-bd_sf"/>
</dbReference>
<dbReference type="RefSeq" id="WP_286287911.1">
    <property type="nucleotide sequence ID" value="NZ_JASXSZ010000002.1"/>
</dbReference>
<keyword evidence="3" id="KW-0731">Sigma factor</keyword>
<organism evidence="6 7">
    <name type="scientific">Microbacterium candidum</name>
    <dbReference type="NCBI Taxonomy" id="3041922"/>
    <lineage>
        <taxon>Bacteria</taxon>
        <taxon>Bacillati</taxon>
        <taxon>Actinomycetota</taxon>
        <taxon>Actinomycetes</taxon>
        <taxon>Micrococcales</taxon>
        <taxon>Microbacteriaceae</taxon>
        <taxon>Microbacterium</taxon>
    </lineage>
</organism>
<comment type="similarity">
    <text evidence="1">Belongs to the sigma-70 factor family. ECF subfamily.</text>
</comment>
<evidence type="ECO:0000256" key="3">
    <source>
        <dbReference type="ARBA" id="ARBA00023082"/>
    </source>
</evidence>
<accession>A0ABT7MX76</accession>
<keyword evidence="2" id="KW-0805">Transcription regulation</keyword>
<evidence type="ECO:0000256" key="2">
    <source>
        <dbReference type="ARBA" id="ARBA00023015"/>
    </source>
</evidence>
<dbReference type="SUPFAM" id="SSF46894">
    <property type="entry name" value="C-terminal effector domain of the bipartite response regulators"/>
    <property type="match status" value="1"/>
</dbReference>
<dbReference type="Gene3D" id="1.10.10.10">
    <property type="entry name" value="Winged helix-like DNA-binding domain superfamily/Winged helix DNA-binding domain"/>
    <property type="match status" value="1"/>
</dbReference>
<evidence type="ECO:0000259" key="5">
    <source>
        <dbReference type="Pfam" id="PF08281"/>
    </source>
</evidence>
<evidence type="ECO:0000256" key="1">
    <source>
        <dbReference type="ARBA" id="ARBA00010641"/>
    </source>
</evidence>
<dbReference type="InterPro" id="IPR016032">
    <property type="entry name" value="Sig_transdc_resp-reg_C-effctor"/>
</dbReference>
<dbReference type="Pfam" id="PF08281">
    <property type="entry name" value="Sigma70_r4_2"/>
    <property type="match status" value="1"/>
</dbReference>
<dbReference type="InterPro" id="IPR013249">
    <property type="entry name" value="RNA_pol_sigma70_r4_t2"/>
</dbReference>